<dbReference type="OrthoDB" id="2687452at2759"/>
<keyword evidence="1" id="KW-0863">Zinc-finger</keyword>
<dbReference type="Proteomes" id="UP000696280">
    <property type="component" value="Unassembled WGS sequence"/>
</dbReference>
<evidence type="ECO:0000313" key="3">
    <source>
        <dbReference type="EMBL" id="CAG8952910.1"/>
    </source>
</evidence>
<dbReference type="SMART" id="SM00355">
    <property type="entry name" value="ZnF_C2H2"/>
    <property type="match status" value="2"/>
</dbReference>
<accession>A0A9N9PRA2</accession>
<dbReference type="PROSITE" id="PS00028">
    <property type="entry name" value="ZINC_FINGER_C2H2_1"/>
    <property type="match status" value="1"/>
</dbReference>
<dbReference type="InterPro" id="IPR013087">
    <property type="entry name" value="Znf_C2H2_type"/>
</dbReference>
<evidence type="ECO:0000313" key="4">
    <source>
        <dbReference type="Proteomes" id="UP000696280"/>
    </source>
</evidence>
<sequence length="167" mass="18618">MSAQDNVAQLESMLTTQLIDNTDSFPIGAGAGLPVYDNFEMSPNYSTWNAFQPTQLGNNSFFLENDLQQSIDNVNMTATPLYAATPGTPFPFPILQGPVAPKPRTPCQYCMETFTRVPDLARHIQSVHMGIKHHCTYPGCPNNRGKGYCRLEKLRTHQKEKHGFALV</sequence>
<reference evidence="3" key="1">
    <citation type="submission" date="2021-07" db="EMBL/GenBank/DDBJ databases">
        <authorList>
            <person name="Durling M."/>
        </authorList>
    </citation>
    <scope>NUCLEOTIDE SEQUENCE</scope>
</reference>
<proteinExistence type="predicted"/>
<gene>
    <name evidence="3" type="ORF">HYFRA_00007624</name>
</gene>
<organism evidence="3 4">
    <name type="scientific">Hymenoscyphus fraxineus</name>
    <dbReference type="NCBI Taxonomy" id="746836"/>
    <lineage>
        <taxon>Eukaryota</taxon>
        <taxon>Fungi</taxon>
        <taxon>Dikarya</taxon>
        <taxon>Ascomycota</taxon>
        <taxon>Pezizomycotina</taxon>
        <taxon>Leotiomycetes</taxon>
        <taxon>Helotiales</taxon>
        <taxon>Helotiaceae</taxon>
        <taxon>Hymenoscyphus</taxon>
    </lineage>
</organism>
<dbReference type="PROSITE" id="PS50157">
    <property type="entry name" value="ZINC_FINGER_C2H2_2"/>
    <property type="match status" value="1"/>
</dbReference>
<keyword evidence="1" id="KW-0479">Metal-binding</keyword>
<evidence type="ECO:0000259" key="2">
    <source>
        <dbReference type="PROSITE" id="PS50157"/>
    </source>
</evidence>
<evidence type="ECO:0000256" key="1">
    <source>
        <dbReference type="PROSITE-ProRule" id="PRU00042"/>
    </source>
</evidence>
<comment type="caution">
    <text evidence="3">The sequence shown here is derived from an EMBL/GenBank/DDBJ whole genome shotgun (WGS) entry which is preliminary data.</text>
</comment>
<feature type="domain" description="C2H2-type" evidence="2">
    <location>
        <begin position="105"/>
        <end position="133"/>
    </location>
</feature>
<protein>
    <recommendedName>
        <fullName evidence="2">C2H2-type domain-containing protein</fullName>
    </recommendedName>
</protein>
<dbReference type="GO" id="GO:0008270">
    <property type="term" value="F:zinc ion binding"/>
    <property type="evidence" value="ECO:0007669"/>
    <property type="project" value="UniProtKB-KW"/>
</dbReference>
<dbReference type="AlphaFoldDB" id="A0A9N9PRA2"/>
<dbReference type="EMBL" id="CAJVRL010000048">
    <property type="protein sequence ID" value="CAG8952910.1"/>
    <property type="molecule type" value="Genomic_DNA"/>
</dbReference>
<keyword evidence="4" id="KW-1185">Reference proteome</keyword>
<dbReference type="Gene3D" id="3.30.160.60">
    <property type="entry name" value="Classic Zinc Finger"/>
    <property type="match status" value="1"/>
</dbReference>
<keyword evidence="1" id="KW-0862">Zinc</keyword>
<name>A0A9N9PRA2_9HELO</name>